<evidence type="ECO:0000256" key="1">
    <source>
        <dbReference type="ARBA" id="ARBA00022801"/>
    </source>
</evidence>
<feature type="signal peptide" evidence="2">
    <location>
        <begin position="1"/>
        <end position="17"/>
    </location>
</feature>
<gene>
    <name evidence="4" type="ordered locus">Sinac_5481</name>
</gene>
<keyword evidence="1" id="KW-0378">Hydrolase</keyword>
<dbReference type="PANTHER" id="PTHR48081">
    <property type="entry name" value="AB HYDROLASE SUPERFAMILY PROTEIN C4A8.06C"/>
    <property type="match status" value="1"/>
</dbReference>
<keyword evidence="2" id="KW-0732">Signal</keyword>
<evidence type="ECO:0000259" key="3">
    <source>
        <dbReference type="Pfam" id="PF20434"/>
    </source>
</evidence>
<reference evidence="4 5" key="1">
    <citation type="submission" date="2012-02" db="EMBL/GenBank/DDBJ databases">
        <title>Complete sequence of chromosome of Singulisphaera acidiphila DSM 18658.</title>
        <authorList>
            <consortium name="US DOE Joint Genome Institute (JGI-PGF)"/>
            <person name="Lucas S."/>
            <person name="Copeland A."/>
            <person name="Lapidus A."/>
            <person name="Glavina del Rio T."/>
            <person name="Dalin E."/>
            <person name="Tice H."/>
            <person name="Bruce D."/>
            <person name="Goodwin L."/>
            <person name="Pitluck S."/>
            <person name="Peters L."/>
            <person name="Ovchinnikova G."/>
            <person name="Chertkov O."/>
            <person name="Kyrpides N."/>
            <person name="Mavromatis K."/>
            <person name="Ivanova N."/>
            <person name="Brettin T."/>
            <person name="Detter J.C."/>
            <person name="Han C."/>
            <person name="Larimer F."/>
            <person name="Land M."/>
            <person name="Hauser L."/>
            <person name="Markowitz V."/>
            <person name="Cheng J.-F."/>
            <person name="Hugenholtz P."/>
            <person name="Woyke T."/>
            <person name="Wu D."/>
            <person name="Tindall B."/>
            <person name="Pomrenke H."/>
            <person name="Brambilla E."/>
            <person name="Klenk H.-P."/>
            <person name="Eisen J.A."/>
        </authorList>
    </citation>
    <scope>NUCLEOTIDE SEQUENCE [LARGE SCALE GENOMIC DNA]</scope>
    <source>
        <strain evidence="5">ATCC BAA-1392 / DSM 18658 / VKM B-2454 / MOB10</strain>
    </source>
</reference>
<accession>L0DLB9</accession>
<dbReference type="HOGENOM" id="CLU_012494_4_1_0"/>
<feature type="chain" id="PRO_5003940906" evidence="2">
    <location>
        <begin position="18"/>
        <end position="281"/>
    </location>
</feature>
<evidence type="ECO:0000256" key="2">
    <source>
        <dbReference type="SAM" id="SignalP"/>
    </source>
</evidence>
<dbReference type="Pfam" id="PF20434">
    <property type="entry name" value="BD-FAE"/>
    <property type="match status" value="1"/>
</dbReference>
<dbReference type="ESTHER" id="sinad-l0dlb9">
    <property type="family name" value="BD-FAE"/>
</dbReference>
<name>L0DLB9_SINAD</name>
<dbReference type="AlphaFoldDB" id="L0DLB9"/>
<organism evidence="4 5">
    <name type="scientific">Singulisphaera acidiphila (strain ATCC BAA-1392 / DSM 18658 / VKM B-2454 / MOB10)</name>
    <dbReference type="NCBI Taxonomy" id="886293"/>
    <lineage>
        <taxon>Bacteria</taxon>
        <taxon>Pseudomonadati</taxon>
        <taxon>Planctomycetota</taxon>
        <taxon>Planctomycetia</taxon>
        <taxon>Isosphaerales</taxon>
        <taxon>Isosphaeraceae</taxon>
        <taxon>Singulisphaera</taxon>
    </lineage>
</organism>
<dbReference type="SUPFAM" id="SSF53474">
    <property type="entry name" value="alpha/beta-Hydrolases"/>
    <property type="match status" value="1"/>
</dbReference>
<dbReference type="EMBL" id="CP003364">
    <property type="protein sequence ID" value="AGA29625.1"/>
    <property type="molecule type" value="Genomic_DNA"/>
</dbReference>
<sequence>MRSVIMLLFFVGSPLLAAEPKVHRDVPYVEPKSERQTLDVYAPTEGKGHPVVFWIHGGGWQAGEKSEVDSKPRAFVDKGFVFVSTNYRLLPTVTIKQMAGDVAKAIRWTHDHARDYGGDPDTILVMGHSAGAQLAALVCIDDHYLKAEGLSPSILKGCVPVDGDTYDVPKQIATVEERRAGIYRQKFGDEESQKDLSPVTHVAKGKIIPPFVILHVADHPETKGQSQRLAEVLQEAGVPAKAFPAVGKNHGTINSDLGVPGDVPTNAVFKFLEETLNRLKE</sequence>
<keyword evidence="5" id="KW-1185">Reference proteome</keyword>
<protein>
    <submittedName>
        <fullName evidence="4">Esterase/lipase</fullName>
    </submittedName>
</protein>
<dbReference type="GO" id="GO:0016787">
    <property type="term" value="F:hydrolase activity"/>
    <property type="evidence" value="ECO:0007669"/>
    <property type="project" value="UniProtKB-KW"/>
</dbReference>
<dbReference type="Proteomes" id="UP000010798">
    <property type="component" value="Chromosome"/>
</dbReference>
<dbReference type="PANTHER" id="PTHR48081:SF33">
    <property type="entry name" value="KYNURENINE FORMAMIDASE"/>
    <property type="match status" value="1"/>
</dbReference>
<proteinExistence type="predicted"/>
<dbReference type="InterPro" id="IPR049492">
    <property type="entry name" value="BD-FAE-like_dom"/>
</dbReference>
<dbReference type="OrthoDB" id="265201at2"/>
<feature type="domain" description="BD-FAE-like" evidence="3">
    <location>
        <begin position="38"/>
        <end position="231"/>
    </location>
</feature>
<dbReference type="STRING" id="886293.Sinac_5481"/>
<evidence type="ECO:0000313" key="5">
    <source>
        <dbReference type="Proteomes" id="UP000010798"/>
    </source>
</evidence>
<dbReference type="KEGG" id="saci:Sinac_5481"/>
<dbReference type="eggNOG" id="COG0657">
    <property type="taxonomic scope" value="Bacteria"/>
</dbReference>
<dbReference type="Gene3D" id="3.40.50.1820">
    <property type="entry name" value="alpha/beta hydrolase"/>
    <property type="match status" value="1"/>
</dbReference>
<evidence type="ECO:0000313" key="4">
    <source>
        <dbReference type="EMBL" id="AGA29625.1"/>
    </source>
</evidence>
<dbReference type="InterPro" id="IPR050300">
    <property type="entry name" value="GDXG_lipolytic_enzyme"/>
</dbReference>
<dbReference type="InterPro" id="IPR029058">
    <property type="entry name" value="AB_hydrolase_fold"/>
</dbReference>